<evidence type="ECO:0000256" key="1">
    <source>
        <dbReference type="SAM" id="MobiDB-lite"/>
    </source>
</evidence>
<reference evidence="2" key="1">
    <citation type="submission" date="2023-08" db="EMBL/GenBank/DDBJ databases">
        <title>Black Yeasts Isolated from many extreme environments.</title>
        <authorList>
            <person name="Coleine C."/>
            <person name="Stajich J.E."/>
            <person name="Selbmann L."/>
        </authorList>
    </citation>
    <scope>NUCLEOTIDE SEQUENCE</scope>
    <source>
        <strain evidence="2">CCFEE 5401</strain>
    </source>
</reference>
<feature type="region of interest" description="Disordered" evidence="1">
    <location>
        <begin position="1"/>
        <end position="243"/>
    </location>
</feature>
<evidence type="ECO:0008006" key="4">
    <source>
        <dbReference type="Google" id="ProtNLM"/>
    </source>
</evidence>
<dbReference type="PANTHER" id="PTHR41805">
    <property type="entry name" value="EXPRESSED PROTEIN"/>
    <property type="match status" value="1"/>
</dbReference>
<feature type="compositionally biased region" description="Basic and acidic residues" evidence="1">
    <location>
        <begin position="133"/>
        <end position="170"/>
    </location>
</feature>
<dbReference type="PANTHER" id="PTHR41805:SF1">
    <property type="entry name" value="RRNA-PROCESSING PROTEIN FYV7"/>
    <property type="match status" value="1"/>
</dbReference>
<comment type="caution">
    <text evidence="2">The sequence shown here is derived from an EMBL/GenBank/DDBJ whole genome shotgun (WGS) entry which is preliminary data.</text>
</comment>
<evidence type="ECO:0000313" key="3">
    <source>
        <dbReference type="Proteomes" id="UP001310890"/>
    </source>
</evidence>
<gene>
    <name evidence="2" type="ORF">LTR62_004354</name>
</gene>
<evidence type="ECO:0000313" key="2">
    <source>
        <dbReference type="EMBL" id="KAK5112391.1"/>
    </source>
</evidence>
<name>A0AAN7TR11_9PEZI</name>
<accession>A0AAN7TR11</accession>
<feature type="compositionally biased region" description="Basic and acidic residues" evidence="1">
    <location>
        <begin position="207"/>
        <end position="243"/>
    </location>
</feature>
<protein>
    <recommendedName>
        <fullName evidence="4">rRNA-processing protein FYV7</fullName>
    </recommendedName>
</protein>
<organism evidence="2 3">
    <name type="scientific">Meristemomyces frigidus</name>
    <dbReference type="NCBI Taxonomy" id="1508187"/>
    <lineage>
        <taxon>Eukaryota</taxon>
        <taxon>Fungi</taxon>
        <taxon>Dikarya</taxon>
        <taxon>Ascomycota</taxon>
        <taxon>Pezizomycotina</taxon>
        <taxon>Dothideomycetes</taxon>
        <taxon>Dothideomycetidae</taxon>
        <taxon>Mycosphaerellales</taxon>
        <taxon>Teratosphaeriaceae</taxon>
        <taxon>Meristemomyces</taxon>
    </lineage>
</organism>
<proteinExistence type="predicted"/>
<dbReference type="EMBL" id="JAVRRL010000031">
    <property type="protein sequence ID" value="KAK5112391.1"/>
    <property type="molecule type" value="Genomic_DNA"/>
</dbReference>
<dbReference type="AlphaFoldDB" id="A0AAN7TR11"/>
<sequence length="279" mass="31765">MAEKRKMEDGAPVTDYRPGKKVKQARGKPGIVHDYRPGQKAKTASGKPSTGVPDYRPRSKSKQQDSDHGRAPKKGFSVGPANLPDGTYRRKAQEIKGSLIQRAKIKKDYAKVQKSDNVSGKVESIPQPQSLRLEQENTIKQVQENRDDKPKETVFEAEEPKADPHPDRQIQIDQEVLDPTKAPEPVQPSSETQRQDRRPRRPKPVPFKREHDEAQQRKAEADARRAAREKAEQQRAAKIEERERFRRAMAKARSGGVNGQRKLGRESQVLLERVRRLVE</sequence>
<dbReference type="Proteomes" id="UP001310890">
    <property type="component" value="Unassembled WGS sequence"/>
</dbReference>